<sequence>MLNYSTIIFYFYFLINSINLKTENFFTTWRTLAEEQATVPLVRIARSSSSMQNSLYRWLENIQEKFFSNIENVKSNSTGIDEVIQWVQNKTNILKHALNSTMDPGDRSFLSQTLNSWNNLTRTLLNTTFGLDFNDDPSSSNLLNMSTPSSTSPSFSTTDVSKAAENITTMISQNHTGISGLLPTTSSGIAQESSLGYSISEGCSGIFCESTTIALSLPFIIIGGLLFFVYLYKFTRIGTFLGRSNIKKERRKRRIYNVSMENIEDPYESSQETESMKSTLESSEETEAKRSRLENSEKTGAKRSGFSSLAKAFGYKYRNIFPYVDSNSYENETV</sequence>
<feature type="compositionally biased region" description="Basic and acidic residues" evidence="1">
    <location>
        <begin position="286"/>
        <end position="300"/>
    </location>
</feature>
<organism evidence="3 4">
    <name type="scientific">Plasmodium gallinaceum</name>
    <dbReference type="NCBI Taxonomy" id="5849"/>
    <lineage>
        <taxon>Eukaryota</taxon>
        <taxon>Sar</taxon>
        <taxon>Alveolata</taxon>
        <taxon>Apicomplexa</taxon>
        <taxon>Aconoidasida</taxon>
        <taxon>Haemosporida</taxon>
        <taxon>Plasmodiidae</taxon>
        <taxon>Plasmodium</taxon>
        <taxon>Plasmodium (Haemamoeba)</taxon>
    </lineage>
</organism>
<accession>A0A1J1GNL6</accession>
<name>A0A1J1GNL6_PLAGA</name>
<evidence type="ECO:0000313" key="4">
    <source>
        <dbReference type="Proteomes" id="UP000220797"/>
    </source>
</evidence>
<evidence type="ECO:0000256" key="2">
    <source>
        <dbReference type="SAM" id="Phobius"/>
    </source>
</evidence>
<proteinExistence type="predicted"/>
<keyword evidence="2" id="KW-0472">Membrane</keyword>
<keyword evidence="4" id="KW-1185">Reference proteome</keyword>
<dbReference type="RefSeq" id="XP_028526892.1">
    <property type="nucleotide sequence ID" value="XM_028670107.1"/>
</dbReference>
<keyword evidence="2" id="KW-0812">Transmembrane</keyword>
<comment type="caution">
    <text evidence="3">The sequence shown here is derived from an EMBL/GenBank/DDBJ whole genome shotgun (WGS) entry which is preliminary data.</text>
</comment>
<evidence type="ECO:0000313" key="3">
    <source>
        <dbReference type="EMBL" id="CRG94071.1"/>
    </source>
</evidence>
<dbReference type="VEuPathDB" id="PlasmoDB:PGAL8A_00178300"/>
<dbReference type="Proteomes" id="UP000220797">
    <property type="component" value="Unassembled WGS sequence"/>
</dbReference>
<reference evidence="3" key="1">
    <citation type="submission" date="2015-04" db="EMBL/GenBank/DDBJ databases">
        <authorList>
            <consortium name="Pathogen Informatics"/>
        </authorList>
    </citation>
    <scope>NUCLEOTIDE SEQUENCE [LARGE SCALE GENOMIC DNA]</scope>
    <source>
        <strain evidence="3">8A</strain>
    </source>
</reference>
<keyword evidence="2" id="KW-1133">Transmembrane helix</keyword>
<evidence type="ECO:0000256" key="1">
    <source>
        <dbReference type="SAM" id="MobiDB-lite"/>
    </source>
</evidence>
<dbReference type="AlphaFoldDB" id="A0A1J1GNL6"/>
<feature type="compositionally biased region" description="Polar residues" evidence="1">
    <location>
        <begin position="268"/>
        <end position="281"/>
    </location>
</feature>
<feature type="region of interest" description="Disordered" evidence="1">
    <location>
        <begin position="266"/>
        <end position="303"/>
    </location>
</feature>
<dbReference type="GeneID" id="39730310"/>
<protein>
    <submittedName>
        <fullName evidence="3">PIR-like protein</fullName>
    </submittedName>
</protein>
<dbReference type="EMBL" id="CVMV01000021">
    <property type="protein sequence ID" value="CRG94071.1"/>
    <property type="molecule type" value="Genomic_DNA"/>
</dbReference>
<feature type="transmembrane region" description="Helical" evidence="2">
    <location>
        <begin position="213"/>
        <end position="232"/>
    </location>
</feature>
<gene>
    <name evidence="3" type="ORF">PGAL8A_00178300</name>
</gene>